<organism evidence="2 3">
    <name type="scientific">Saguinus oedipus</name>
    <name type="common">Cotton-top tamarin</name>
    <name type="synonym">Oedipomidas oedipus</name>
    <dbReference type="NCBI Taxonomy" id="9490"/>
    <lineage>
        <taxon>Eukaryota</taxon>
        <taxon>Metazoa</taxon>
        <taxon>Chordata</taxon>
        <taxon>Craniata</taxon>
        <taxon>Vertebrata</taxon>
        <taxon>Euteleostomi</taxon>
        <taxon>Mammalia</taxon>
        <taxon>Eutheria</taxon>
        <taxon>Euarchontoglires</taxon>
        <taxon>Primates</taxon>
        <taxon>Haplorrhini</taxon>
        <taxon>Platyrrhini</taxon>
        <taxon>Cebidae</taxon>
        <taxon>Callitrichinae</taxon>
        <taxon>Saguinus</taxon>
    </lineage>
</organism>
<evidence type="ECO:0000256" key="1">
    <source>
        <dbReference type="SAM" id="MobiDB-lite"/>
    </source>
</evidence>
<feature type="region of interest" description="Disordered" evidence="1">
    <location>
        <begin position="32"/>
        <end position="63"/>
    </location>
</feature>
<accession>A0ABQ9UV10</accession>
<reference evidence="2 3" key="1">
    <citation type="submission" date="2023-05" db="EMBL/GenBank/DDBJ databases">
        <title>B98-5 Cell Line De Novo Hybrid Assembly: An Optical Mapping Approach.</title>
        <authorList>
            <person name="Kananen K."/>
            <person name="Auerbach J.A."/>
            <person name="Kautto E."/>
            <person name="Blachly J.S."/>
        </authorList>
    </citation>
    <scope>NUCLEOTIDE SEQUENCE [LARGE SCALE GENOMIC DNA]</scope>
    <source>
        <strain evidence="2">B95-8</strain>
        <tissue evidence="2">Cell line</tissue>
    </source>
</reference>
<name>A0ABQ9UV10_SAGOE</name>
<keyword evidence="3" id="KW-1185">Reference proteome</keyword>
<sequence>MGRGSQRLDEEFVAFGAGIRRALRKCREQLRKARRRRELSGNSGGGESCPGTHSESVQSLQSPVVEKLTADGASCEPGPVVIRVGANMEPDWPPCPFSAPSYDPQAPWHMLGGTSGRGSVYPEGSCPAGAMLPGFPSVPLTALQPSQSLVFLEADHLLPGQNFGPSKSLFLSLSGPPYAGGVGERPPPGLLSQDFLGVHPVRPCKSSGHCWLSHPS</sequence>
<dbReference type="EMBL" id="JASSZA010000010">
    <property type="protein sequence ID" value="KAK2100922.1"/>
    <property type="molecule type" value="Genomic_DNA"/>
</dbReference>
<comment type="caution">
    <text evidence="2">The sequence shown here is derived from an EMBL/GenBank/DDBJ whole genome shotgun (WGS) entry which is preliminary data.</text>
</comment>
<feature type="compositionally biased region" description="Polar residues" evidence="1">
    <location>
        <begin position="51"/>
        <end position="62"/>
    </location>
</feature>
<evidence type="ECO:0000313" key="3">
    <source>
        <dbReference type="Proteomes" id="UP001266305"/>
    </source>
</evidence>
<dbReference type="Proteomes" id="UP001266305">
    <property type="component" value="Unassembled WGS sequence"/>
</dbReference>
<protein>
    <submittedName>
        <fullName evidence="2">Uncharacterized protein</fullName>
    </submittedName>
</protein>
<gene>
    <name evidence="2" type="ORF">P7K49_022270</name>
</gene>
<proteinExistence type="predicted"/>
<evidence type="ECO:0000313" key="2">
    <source>
        <dbReference type="EMBL" id="KAK2100922.1"/>
    </source>
</evidence>